<evidence type="ECO:0000259" key="1">
    <source>
        <dbReference type="PROSITE" id="PS50994"/>
    </source>
</evidence>
<dbReference type="AlphaFoldDB" id="A0AAV3RLJ9"/>
<dbReference type="PANTHER" id="PTHR48475:SF1">
    <property type="entry name" value="RNASE H TYPE-1 DOMAIN-CONTAINING PROTEIN"/>
    <property type="match status" value="1"/>
</dbReference>
<dbReference type="InterPro" id="IPR001584">
    <property type="entry name" value="Integrase_cat-core"/>
</dbReference>
<dbReference type="GO" id="GO:0015074">
    <property type="term" value="P:DNA integration"/>
    <property type="evidence" value="ECO:0007669"/>
    <property type="project" value="InterPro"/>
</dbReference>
<evidence type="ECO:0000313" key="2">
    <source>
        <dbReference type="EMBL" id="GAA0176221.1"/>
    </source>
</evidence>
<dbReference type="PROSITE" id="PS50994">
    <property type="entry name" value="INTEGRASE"/>
    <property type="match status" value="1"/>
</dbReference>
<dbReference type="EMBL" id="BAABME010010010">
    <property type="protein sequence ID" value="GAA0176221.1"/>
    <property type="molecule type" value="Genomic_DNA"/>
</dbReference>
<dbReference type="Proteomes" id="UP001454036">
    <property type="component" value="Unassembled WGS sequence"/>
</dbReference>
<dbReference type="InterPro" id="IPR036397">
    <property type="entry name" value="RNaseH_sf"/>
</dbReference>
<protein>
    <recommendedName>
        <fullName evidence="1">Integrase catalytic domain-containing protein</fullName>
    </recommendedName>
</protein>
<comment type="caution">
    <text evidence="2">The sequence shown here is derived from an EMBL/GenBank/DDBJ whole genome shotgun (WGS) entry which is preliminary data.</text>
</comment>
<dbReference type="Gene3D" id="3.30.420.10">
    <property type="entry name" value="Ribonuclease H-like superfamily/Ribonuclease H"/>
    <property type="match status" value="1"/>
</dbReference>
<dbReference type="SUPFAM" id="SSF53098">
    <property type="entry name" value="Ribonuclease H-like"/>
    <property type="match status" value="1"/>
</dbReference>
<proteinExistence type="predicted"/>
<dbReference type="GO" id="GO:0003676">
    <property type="term" value="F:nucleic acid binding"/>
    <property type="evidence" value="ECO:0007669"/>
    <property type="project" value="InterPro"/>
</dbReference>
<feature type="domain" description="Integrase catalytic" evidence="1">
    <location>
        <begin position="1"/>
        <end position="125"/>
    </location>
</feature>
<dbReference type="InterPro" id="IPR012337">
    <property type="entry name" value="RNaseH-like_sf"/>
</dbReference>
<gene>
    <name evidence="2" type="ORF">LIER_29254</name>
</gene>
<keyword evidence="3" id="KW-1185">Reference proteome</keyword>
<dbReference type="PANTHER" id="PTHR48475">
    <property type="entry name" value="RIBONUCLEASE H"/>
    <property type="match status" value="1"/>
</dbReference>
<accession>A0AAV3RLJ9</accession>
<reference evidence="2 3" key="1">
    <citation type="submission" date="2024-01" db="EMBL/GenBank/DDBJ databases">
        <title>The complete chloroplast genome sequence of Lithospermum erythrorhizon: insights into the phylogenetic relationship among Boraginaceae species and the maternal lineages of purple gromwells.</title>
        <authorList>
            <person name="Okada T."/>
            <person name="Watanabe K."/>
        </authorList>
    </citation>
    <scope>NUCLEOTIDE SEQUENCE [LARGE SCALE GENOMIC DNA]</scope>
</reference>
<sequence length="184" mass="21474">MGRIRPSQKHYGRGSIEEFLQKNIITPYSIPKILVSDNLPQFDAKVIKEMCTKLGIEHRFAPVCFPKYNGQVEVMNRIIFVGIKKDPMKTGCQWYNELDRVLWSYRSTTSNSMGETPFSLVYGTKAVLPIEVCLPNIRQIGYNEEIHDERMRENLNFVDELRDRALGKPIDHTWHGVYLKKYYA</sequence>
<evidence type="ECO:0000313" key="3">
    <source>
        <dbReference type="Proteomes" id="UP001454036"/>
    </source>
</evidence>
<organism evidence="2 3">
    <name type="scientific">Lithospermum erythrorhizon</name>
    <name type="common">Purple gromwell</name>
    <name type="synonym">Lithospermum officinale var. erythrorhizon</name>
    <dbReference type="NCBI Taxonomy" id="34254"/>
    <lineage>
        <taxon>Eukaryota</taxon>
        <taxon>Viridiplantae</taxon>
        <taxon>Streptophyta</taxon>
        <taxon>Embryophyta</taxon>
        <taxon>Tracheophyta</taxon>
        <taxon>Spermatophyta</taxon>
        <taxon>Magnoliopsida</taxon>
        <taxon>eudicotyledons</taxon>
        <taxon>Gunneridae</taxon>
        <taxon>Pentapetalae</taxon>
        <taxon>asterids</taxon>
        <taxon>lamiids</taxon>
        <taxon>Boraginales</taxon>
        <taxon>Boraginaceae</taxon>
        <taxon>Boraginoideae</taxon>
        <taxon>Lithospermeae</taxon>
        <taxon>Lithospermum</taxon>
    </lineage>
</organism>
<name>A0AAV3RLJ9_LITER</name>